<keyword evidence="3" id="KW-0233">DNA recombination</keyword>
<gene>
    <name evidence="5" type="ORF">FLJC2902T_08930</name>
</gene>
<organism evidence="5 6">
    <name type="scientific">Flavobacterium limnosediminis JC2902</name>
    <dbReference type="NCBI Taxonomy" id="1341181"/>
    <lineage>
        <taxon>Bacteria</taxon>
        <taxon>Pseudomonadati</taxon>
        <taxon>Bacteroidota</taxon>
        <taxon>Flavobacteriia</taxon>
        <taxon>Flavobacteriales</taxon>
        <taxon>Flavobacteriaceae</taxon>
        <taxon>Flavobacterium</taxon>
    </lineage>
</organism>
<name>V6STH8_9FLAO</name>
<evidence type="ECO:0000256" key="1">
    <source>
        <dbReference type="ARBA" id="ARBA00008857"/>
    </source>
</evidence>
<keyword evidence="2" id="KW-0238">DNA-binding</keyword>
<dbReference type="GO" id="GO:0006310">
    <property type="term" value="P:DNA recombination"/>
    <property type="evidence" value="ECO:0007669"/>
    <property type="project" value="UniProtKB-KW"/>
</dbReference>
<keyword evidence="6" id="KW-1185">Reference proteome</keyword>
<dbReference type="Gene3D" id="1.10.443.10">
    <property type="entry name" value="Intergrase catalytic core"/>
    <property type="match status" value="1"/>
</dbReference>
<dbReference type="InterPro" id="IPR050090">
    <property type="entry name" value="Tyrosine_recombinase_XerCD"/>
</dbReference>
<dbReference type="Gene3D" id="1.10.150.130">
    <property type="match status" value="1"/>
</dbReference>
<accession>V6STH8</accession>
<dbReference type="EMBL" id="AVGG01000002">
    <property type="protein sequence ID" value="ESU29487.1"/>
    <property type="molecule type" value="Genomic_DNA"/>
</dbReference>
<dbReference type="Pfam" id="PF00589">
    <property type="entry name" value="Phage_integrase"/>
    <property type="match status" value="1"/>
</dbReference>
<dbReference type="OrthoDB" id="892893at2"/>
<dbReference type="PROSITE" id="PS51898">
    <property type="entry name" value="TYR_RECOMBINASE"/>
    <property type="match status" value="1"/>
</dbReference>
<dbReference type="InterPro" id="IPR011010">
    <property type="entry name" value="DNA_brk_join_enz"/>
</dbReference>
<feature type="domain" description="Tyr recombinase" evidence="4">
    <location>
        <begin position="225"/>
        <end position="420"/>
    </location>
</feature>
<dbReference type="PATRIC" id="fig|1341181.4.peg.885"/>
<protein>
    <submittedName>
        <fullName evidence="5">Integrase family protein</fullName>
    </submittedName>
</protein>
<dbReference type="PANTHER" id="PTHR30349:SF41">
    <property type="entry name" value="INTEGRASE_RECOMBINASE PROTEIN MJ0367-RELATED"/>
    <property type="match status" value="1"/>
</dbReference>
<dbReference type="Pfam" id="PF13102">
    <property type="entry name" value="Phage_int_SAM_5"/>
    <property type="match status" value="1"/>
</dbReference>
<sequence length="443" mass="51825">MANIQFRLQSSTKEKKPISVRFKVGRKTDVTANTGFSINEKDWTETNLPKKNNDVNKLLHKSLLKLQSFLEDRYNEALTDSTVIDKFWLSNQINECFERVEKKDTGILANHIQFIIDNANTRKVSGRNQIGISKSRVKGYETFKKIIEDYQKTAIKKQIHFLDINKTFVDKFTNWLINTRNYSKNYSGKQLDNLKTVCLDAEKLEIKTNPYIKQIEGFAESNEERFIVTLSFDELEQIRTCNKITNDAHLNARKWILIGCEIGQRASDLLNITKEDIRYKGGRMYLDVIQRKTKKSVTIGIINPYVVDIMKNEFPYKVSTQKLNEHIKKVCEIAEINEKVEGKKLNPEAKKNKPETMRKIQNFYPKWELITTHSFRRSFASNYYKKIPTAVLIQITGHSKESLFLNYINQREDKDANADLFMQFYERLNKDKEPGMTVIRNAQ</sequence>
<comment type="caution">
    <text evidence="5">The sequence shown here is derived from an EMBL/GenBank/DDBJ whole genome shotgun (WGS) entry which is preliminary data.</text>
</comment>
<dbReference type="InterPro" id="IPR010998">
    <property type="entry name" value="Integrase_recombinase_N"/>
</dbReference>
<dbReference type="SUPFAM" id="SSF56349">
    <property type="entry name" value="DNA breaking-rejoining enzymes"/>
    <property type="match status" value="1"/>
</dbReference>
<comment type="similarity">
    <text evidence="1">Belongs to the 'phage' integrase family.</text>
</comment>
<evidence type="ECO:0000256" key="3">
    <source>
        <dbReference type="ARBA" id="ARBA00023172"/>
    </source>
</evidence>
<evidence type="ECO:0000259" key="4">
    <source>
        <dbReference type="PROSITE" id="PS51898"/>
    </source>
</evidence>
<evidence type="ECO:0000256" key="2">
    <source>
        <dbReference type="ARBA" id="ARBA00023125"/>
    </source>
</evidence>
<proteinExistence type="inferred from homology"/>
<dbReference type="eggNOG" id="COG0582">
    <property type="taxonomic scope" value="Bacteria"/>
</dbReference>
<dbReference type="PANTHER" id="PTHR30349">
    <property type="entry name" value="PHAGE INTEGRASE-RELATED"/>
    <property type="match status" value="1"/>
</dbReference>
<dbReference type="InterPro" id="IPR025269">
    <property type="entry name" value="SAM-like_dom"/>
</dbReference>
<dbReference type="GO" id="GO:0003677">
    <property type="term" value="F:DNA binding"/>
    <property type="evidence" value="ECO:0007669"/>
    <property type="project" value="UniProtKB-KW"/>
</dbReference>
<reference evidence="5 6" key="1">
    <citation type="submission" date="2013-08" db="EMBL/GenBank/DDBJ databases">
        <title>Flavobacterium limnosediminis JC2902 genome sequencing.</title>
        <authorList>
            <person name="Lee K."/>
            <person name="Yi H."/>
            <person name="Park S."/>
            <person name="Chun J."/>
        </authorList>
    </citation>
    <scope>NUCLEOTIDE SEQUENCE [LARGE SCALE GENOMIC DNA]</scope>
    <source>
        <strain evidence="5 6">JC2902</strain>
    </source>
</reference>
<dbReference type="AlphaFoldDB" id="V6STH8"/>
<dbReference type="GO" id="GO:0015074">
    <property type="term" value="P:DNA integration"/>
    <property type="evidence" value="ECO:0007669"/>
    <property type="project" value="InterPro"/>
</dbReference>
<dbReference type="InterPro" id="IPR002104">
    <property type="entry name" value="Integrase_catalytic"/>
</dbReference>
<evidence type="ECO:0000313" key="5">
    <source>
        <dbReference type="EMBL" id="ESU29487.1"/>
    </source>
</evidence>
<dbReference type="InterPro" id="IPR013762">
    <property type="entry name" value="Integrase-like_cat_sf"/>
</dbReference>
<dbReference type="STRING" id="1341181.FLJC2902T_08930"/>
<dbReference type="RefSeq" id="WP_023578554.1">
    <property type="nucleotide sequence ID" value="NZ_AVGG01000002.1"/>
</dbReference>
<evidence type="ECO:0000313" key="6">
    <source>
        <dbReference type="Proteomes" id="UP000018004"/>
    </source>
</evidence>
<dbReference type="Proteomes" id="UP000018004">
    <property type="component" value="Unassembled WGS sequence"/>
</dbReference>